<evidence type="ECO:0000313" key="1">
    <source>
        <dbReference type="EMBL" id="GIX63746.1"/>
    </source>
</evidence>
<sequence>MQPATYLFNLVLRERHARRRAGERLVDFSRPRHQGHLSHHSEGLRHVRHFHEALLGGGADDEEAPAVLRSLLDQNEQALHDGVAEAGPDGRVVNQALDVVEDDQRLGRFVGVVERLVDRVHPRELLASVLRGDDLDEGEVGHGRHVGGQSGLPAAHRTLQQRGQHGRLLRLLHLARQDGAGLQHLVELLAVGHNAVAREPREVVRVHAVGRLHLAQGEHEVRLGDDDLVHVLGLGDVAAVHVALDGVGHGALHHALDLRARVVLGPRANLLKVHVVRQPPGLAHHPGVDFENLSAPRLVRQAHLDVHLEAPGAQQRLVDHVEAVRHPDQQDVVERVDPVDLGEQLVDDAVAGPGAGGVRAPALANGVDFVEDDDVQAGAVARARVLLLGVLEEVAHVLLRLAEEAAHDLRPVDDFGLVAVERLRQLARDERLARAGRPVQQHSCASLHFTRRALTFDVRYAELLQELRRVDARGEGAAEDVGELGVEAANAHFLEVEVRLQDPRVLGGDRVVPPVWRHVLELHLPSAFWAERSGAMFVTLQHMGPASRNSPQSQRQSRLHHRHALRQVQHVVEQVGTNAVFQVVEVDGVLCRCGAVTLCRGGPTLLRRLEKGDLERDPARLRERRGAAPAEQAPAARFVHRGHLDDLADRRRDELARAAVEQDVARPTRWVLPAHRLHSHLPGTHLKQKIIVFTDP</sequence>
<dbReference type="AlphaFoldDB" id="A0AAV4LX91"/>
<accession>A0AAV4LX91</accession>
<protein>
    <submittedName>
        <fullName evidence="1">Uncharacterized protein</fullName>
    </submittedName>
</protein>
<proteinExistence type="predicted"/>
<name>A0AAV4LX91_BABCB</name>
<organism evidence="1 2">
    <name type="scientific">Babesia caballi</name>
    <dbReference type="NCBI Taxonomy" id="5871"/>
    <lineage>
        <taxon>Eukaryota</taxon>
        <taxon>Sar</taxon>
        <taxon>Alveolata</taxon>
        <taxon>Apicomplexa</taxon>
        <taxon>Aconoidasida</taxon>
        <taxon>Piroplasmida</taxon>
        <taxon>Babesiidae</taxon>
        <taxon>Babesia</taxon>
    </lineage>
</organism>
<reference evidence="1 2" key="1">
    <citation type="submission" date="2021-06" db="EMBL/GenBank/DDBJ databases">
        <title>Genome sequence of Babesia caballi.</title>
        <authorList>
            <person name="Yamagishi J."/>
            <person name="Kidaka T."/>
            <person name="Ochi A."/>
        </authorList>
    </citation>
    <scope>NUCLEOTIDE SEQUENCE [LARGE SCALE GENOMIC DNA]</scope>
    <source>
        <strain evidence="1">USDA-D6B2</strain>
    </source>
</reference>
<comment type="caution">
    <text evidence="1">The sequence shown here is derived from an EMBL/GenBank/DDBJ whole genome shotgun (WGS) entry which is preliminary data.</text>
</comment>
<evidence type="ECO:0000313" key="2">
    <source>
        <dbReference type="Proteomes" id="UP001497744"/>
    </source>
</evidence>
<dbReference type="RefSeq" id="XP_067715815.1">
    <property type="nucleotide sequence ID" value="XM_067859714.1"/>
</dbReference>
<dbReference type="GeneID" id="94195227"/>
<gene>
    <name evidence="1" type="ORF">BcabD6B2_31810</name>
</gene>
<dbReference type="EMBL" id="BPLF01000002">
    <property type="protein sequence ID" value="GIX63746.1"/>
    <property type="molecule type" value="Genomic_DNA"/>
</dbReference>
<dbReference type="Proteomes" id="UP001497744">
    <property type="component" value="Unassembled WGS sequence"/>
</dbReference>
<keyword evidence="2" id="KW-1185">Reference proteome</keyword>